<accession>A0A4C1TA71</accession>
<dbReference type="Proteomes" id="UP000299102">
    <property type="component" value="Unassembled WGS sequence"/>
</dbReference>
<sequence>MSDKDEAAIFTPHQPLCRTPPSNVTVLNDLLVMSATNKWPRECPGEMLPPSYPRRDAERSGKQTNDDTEGSPLTAAKTCCLRTSLRAPWTPPRCRCKSRRCRKAIVRAVQTTSIEAAEKIKKADPPTLWVTEPRSQRPIVALRNISGDQLGKAMILAL</sequence>
<organism evidence="2 3">
    <name type="scientific">Eumeta variegata</name>
    <name type="common">Bagworm moth</name>
    <name type="synonym">Eumeta japonica</name>
    <dbReference type="NCBI Taxonomy" id="151549"/>
    <lineage>
        <taxon>Eukaryota</taxon>
        <taxon>Metazoa</taxon>
        <taxon>Ecdysozoa</taxon>
        <taxon>Arthropoda</taxon>
        <taxon>Hexapoda</taxon>
        <taxon>Insecta</taxon>
        <taxon>Pterygota</taxon>
        <taxon>Neoptera</taxon>
        <taxon>Endopterygota</taxon>
        <taxon>Lepidoptera</taxon>
        <taxon>Glossata</taxon>
        <taxon>Ditrysia</taxon>
        <taxon>Tineoidea</taxon>
        <taxon>Psychidae</taxon>
        <taxon>Oiketicinae</taxon>
        <taxon>Eumeta</taxon>
    </lineage>
</organism>
<keyword evidence="3" id="KW-1185">Reference proteome</keyword>
<gene>
    <name evidence="2" type="ORF">EVAR_92911_1</name>
</gene>
<reference evidence="2 3" key="1">
    <citation type="journal article" date="2019" name="Commun. Biol.">
        <title>The bagworm genome reveals a unique fibroin gene that provides high tensile strength.</title>
        <authorList>
            <person name="Kono N."/>
            <person name="Nakamura H."/>
            <person name="Ohtoshi R."/>
            <person name="Tomita M."/>
            <person name="Numata K."/>
            <person name="Arakawa K."/>
        </authorList>
    </citation>
    <scope>NUCLEOTIDE SEQUENCE [LARGE SCALE GENOMIC DNA]</scope>
</reference>
<name>A0A4C1TA71_EUMVA</name>
<protein>
    <submittedName>
        <fullName evidence="2">Uncharacterized protein</fullName>
    </submittedName>
</protein>
<evidence type="ECO:0000256" key="1">
    <source>
        <dbReference type="SAM" id="MobiDB-lite"/>
    </source>
</evidence>
<feature type="compositionally biased region" description="Basic and acidic residues" evidence="1">
    <location>
        <begin position="53"/>
        <end position="65"/>
    </location>
</feature>
<evidence type="ECO:0000313" key="2">
    <source>
        <dbReference type="EMBL" id="GBP11399.1"/>
    </source>
</evidence>
<comment type="caution">
    <text evidence="2">The sequence shown here is derived from an EMBL/GenBank/DDBJ whole genome shotgun (WGS) entry which is preliminary data.</text>
</comment>
<evidence type="ECO:0000313" key="3">
    <source>
        <dbReference type="Proteomes" id="UP000299102"/>
    </source>
</evidence>
<dbReference type="OrthoDB" id="10026072at2759"/>
<dbReference type="EMBL" id="BGZK01000046">
    <property type="protein sequence ID" value="GBP11399.1"/>
    <property type="molecule type" value="Genomic_DNA"/>
</dbReference>
<dbReference type="AlphaFoldDB" id="A0A4C1TA71"/>
<proteinExistence type="predicted"/>
<feature type="region of interest" description="Disordered" evidence="1">
    <location>
        <begin position="42"/>
        <end position="73"/>
    </location>
</feature>